<reference evidence="1 2" key="1">
    <citation type="submission" date="2018-03" db="EMBL/GenBank/DDBJ databases">
        <authorList>
            <person name="Nguyen K."/>
            <person name="Fouts D."/>
            <person name="Sutton G."/>
        </authorList>
    </citation>
    <scope>NUCLEOTIDE SEQUENCE [LARGE SCALE GENOMIC DNA]</scope>
    <source>
        <strain evidence="1 2">AU14328</strain>
    </source>
</reference>
<dbReference type="AlphaFoldDB" id="A0AB37APL3"/>
<evidence type="ECO:0008006" key="3">
    <source>
        <dbReference type="Google" id="ProtNLM"/>
    </source>
</evidence>
<sequence>MLDFLFMAPFSQELEPPQNPGRFNVQADHSRGFLLNTLDISGLNFFAMVIRGCTAKVFGTQRFW</sequence>
<evidence type="ECO:0000313" key="1">
    <source>
        <dbReference type="EMBL" id="PRE45186.1"/>
    </source>
</evidence>
<gene>
    <name evidence="1" type="ORF">C6P99_19980</name>
</gene>
<evidence type="ECO:0000313" key="2">
    <source>
        <dbReference type="Proteomes" id="UP000237811"/>
    </source>
</evidence>
<organism evidence="1 2">
    <name type="scientific">Burkholderia multivorans</name>
    <dbReference type="NCBI Taxonomy" id="87883"/>
    <lineage>
        <taxon>Bacteria</taxon>
        <taxon>Pseudomonadati</taxon>
        <taxon>Pseudomonadota</taxon>
        <taxon>Betaproteobacteria</taxon>
        <taxon>Burkholderiales</taxon>
        <taxon>Burkholderiaceae</taxon>
        <taxon>Burkholderia</taxon>
        <taxon>Burkholderia cepacia complex</taxon>
    </lineage>
</organism>
<comment type="caution">
    <text evidence="1">The sequence shown here is derived from an EMBL/GenBank/DDBJ whole genome shotgun (WGS) entry which is preliminary data.</text>
</comment>
<dbReference type="EMBL" id="PVFR01000059">
    <property type="protein sequence ID" value="PRE45186.1"/>
    <property type="molecule type" value="Genomic_DNA"/>
</dbReference>
<dbReference type="Proteomes" id="UP000237811">
    <property type="component" value="Unassembled WGS sequence"/>
</dbReference>
<protein>
    <recommendedName>
        <fullName evidence="3">Bacteriophage protein</fullName>
    </recommendedName>
</protein>
<name>A0AB37APL3_9BURK</name>
<proteinExistence type="predicted"/>
<accession>A0AB37APL3</accession>